<evidence type="ECO:0000313" key="2">
    <source>
        <dbReference type="Proteomes" id="UP001227192"/>
    </source>
</evidence>
<organism evidence="1 2">
    <name type="scientific">Penicillium thymicola</name>
    <dbReference type="NCBI Taxonomy" id="293382"/>
    <lineage>
        <taxon>Eukaryota</taxon>
        <taxon>Fungi</taxon>
        <taxon>Dikarya</taxon>
        <taxon>Ascomycota</taxon>
        <taxon>Pezizomycotina</taxon>
        <taxon>Eurotiomycetes</taxon>
        <taxon>Eurotiomycetidae</taxon>
        <taxon>Eurotiales</taxon>
        <taxon>Aspergillaceae</taxon>
        <taxon>Penicillium</taxon>
    </lineage>
</organism>
<gene>
    <name evidence="1" type="ORF">VN97_g4930</name>
</gene>
<dbReference type="EMBL" id="LACB01000120">
    <property type="protein sequence ID" value="KAJ9488355.1"/>
    <property type="molecule type" value="Genomic_DNA"/>
</dbReference>
<evidence type="ECO:0000313" key="1">
    <source>
        <dbReference type="EMBL" id="KAJ9488355.1"/>
    </source>
</evidence>
<keyword evidence="2" id="KW-1185">Reference proteome</keyword>
<reference evidence="1" key="1">
    <citation type="submission" date="2015-06" db="EMBL/GenBank/DDBJ databases">
        <authorList>
            <person name="Nguyen H."/>
        </authorList>
    </citation>
    <scope>NUCLEOTIDE SEQUENCE</scope>
    <source>
        <strain evidence="1">DAOM 180753</strain>
    </source>
</reference>
<comment type="caution">
    <text evidence="1">The sequence shown here is derived from an EMBL/GenBank/DDBJ whole genome shotgun (WGS) entry which is preliminary data.</text>
</comment>
<accession>A0AAI9X914</accession>
<dbReference type="Proteomes" id="UP001227192">
    <property type="component" value="Unassembled WGS sequence"/>
</dbReference>
<proteinExistence type="predicted"/>
<sequence length="116" mass="12749">MKKPRDRGEIHTSSSGLVVDGTVRRVASIVAMEMGVADQNGLHTSSKTASAVDEAFVFFRLGIGSQFENRGEMAIIAACRFHQDAFQIRICGSATKLSSGISRYWLNAFFVREISF</sequence>
<reference evidence="1" key="2">
    <citation type="journal article" date="2016" name="Fungal Biol.">
        <title>Ochratoxin A production by Penicillium thymicola.</title>
        <authorList>
            <person name="Nguyen H.D.T."/>
            <person name="McMullin D.R."/>
            <person name="Ponomareva E."/>
            <person name="Riley R."/>
            <person name="Pomraning K.R."/>
            <person name="Baker S.E."/>
            <person name="Seifert K.A."/>
        </authorList>
    </citation>
    <scope>NUCLEOTIDE SEQUENCE</scope>
    <source>
        <strain evidence="1">DAOM 180753</strain>
    </source>
</reference>
<dbReference type="AlphaFoldDB" id="A0AAI9X914"/>
<name>A0AAI9X914_PENTH</name>
<protein>
    <submittedName>
        <fullName evidence="1">Uncharacterized protein</fullName>
    </submittedName>
</protein>